<dbReference type="Proteomes" id="UP001301140">
    <property type="component" value="Unassembled WGS sequence"/>
</dbReference>
<feature type="binding site" evidence="5">
    <location>
        <begin position="86"/>
        <end position="87"/>
    </location>
    <ligand>
        <name>Mo-molybdopterin</name>
        <dbReference type="ChEBI" id="CHEBI:71302"/>
    </ligand>
</feature>
<evidence type="ECO:0000313" key="7">
    <source>
        <dbReference type="EMBL" id="MDF1586292.1"/>
    </source>
</evidence>
<gene>
    <name evidence="5 7" type="primary">msrP</name>
    <name evidence="7" type="ORF">PZ740_07820</name>
</gene>
<feature type="binding site" evidence="5">
    <location>
        <position position="228"/>
    </location>
    <ligand>
        <name>Mo-molybdopterin</name>
        <dbReference type="ChEBI" id="CHEBI:71302"/>
    </ligand>
</feature>
<feature type="binding site" evidence="5">
    <location>
        <begin position="244"/>
        <end position="246"/>
    </location>
    <ligand>
        <name>Mo-molybdopterin</name>
        <dbReference type="ChEBI" id="CHEBI:71302"/>
    </ligand>
</feature>
<dbReference type="Pfam" id="PF00174">
    <property type="entry name" value="Oxidored_molyb"/>
    <property type="match status" value="1"/>
</dbReference>
<dbReference type="SUPFAM" id="SSF56524">
    <property type="entry name" value="Oxidoreductase molybdopterin-binding domain"/>
    <property type="match status" value="1"/>
</dbReference>
<protein>
    <recommendedName>
        <fullName evidence="5">Protein-methionine-sulfoxide reductase catalytic subunit MsrP</fullName>
        <ecNumber evidence="5">1.8.5.-</ecNumber>
    </recommendedName>
</protein>
<accession>A0AAP3V384</accession>
<feature type="binding site" evidence="5">
    <location>
        <position position="233"/>
    </location>
    <ligand>
        <name>Mo-molybdopterin</name>
        <dbReference type="ChEBI" id="CHEBI:71302"/>
    </ligand>
</feature>
<dbReference type="GO" id="GO:0043546">
    <property type="term" value="F:molybdopterin cofactor binding"/>
    <property type="evidence" value="ECO:0007669"/>
    <property type="project" value="UniProtKB-UniRule"/>
</dbReference>
<dbReference type="InterPro" id="IPR000572">
    <property type="entry name" value="OxRdtase_Mopterin-bd_dom"/>
</dbReference>
<keyword evidence="4 5" id="KW-0560">Oxidoreductase</keyword>
<feature type="binding site" evidence="5">
    <location>
        <position position="140"/>
    </location>
    <ligand>
        <name>Mo-molybdopterin</name>
        <dbReference type="ChEBI" id="CHEBI:71302"/>
    </ligand>
    <ligandPart>
        <name>Mo</name>
        <dbReference type="ChEBI" id="CHEBI:28685"/>
    </ligandPart>
</feature>
<evidence type="ECO:0000256" key="1">
    <source>
        <dbReference type="ARBA" id="ARBA00022505"/>
    </source>
</evidence>
<keyword evidence="3 5" id="KW-0732">Signal</keyword>
<sequence>MLTRVRRSWEMREGAATDEAVYLRRRAFMTGVAAAPLVLSGAGRALLAASPEGVAGELYPAARNPAWTLDRPLTAEGPVTSFNNFYEFGGSKRIAAAAQALKLEPWAVTIDGLVEKPVTLDVEDLIRKMPLEERLYRHRCVEAWAMAVPWTGFPLKALLDFARPLGSAKYLRMETFHDPEVAPGQRSVLGFLFDYPWPYVEGLTMAEAANELAFIGTGLYGKPMPKQNGAPLRLVTPWKYGFKSIKSLVRFSFTEERPKGFWEIVQGSEYGFWANVNPAVPHPRWSQAEEEMLGTGERRPTQLFNGYGEQVAHLYEGLADEPLYM</sequence>
<dbReference type="InterPro" id="IPR036374">
    <property type="entry name" value="OxRdtase_Mopterin-bd_sf"/>
</dbReference>
<keyword evidence="8" id="KW-1185">Reference proteome</keyword>
<dbReference type="HAMAP" id="MF_01206">
    <property type="entry name" value="MsrP"/>
    <property type="match status" value="1"/>
</dbReference>
<feature type="binding site" evidence="5">
    <location>
        <position position="83"/>
    </location>
    <ligand>
        <name>Mo-molybdopterin</name>
        <dbReference type="ChEBI" id="CHEBI:71302"/>
    </ligand>
</feature>
<dbReference type="Gene3D" id="3.90.420.10">
    <property type="entry name" value="Oxidoreductase, molybdopterin-binding domain"/>
    <property type="match status" value="1"/>
</dbReference>
<evidence type="ECO:0000256" key="4">
    <source>
        <dbReference type="ARBA" id="ARBA00023002"/>
    </source>
</evidence>
<evidence type="ECO:0000313" key="8">
    <source>
        <dbReference type="Proteomes" id="UP001301140"/>
    </source>
</evidence>
<comment type="subunit">
    <text evidence="5">Heterodimer of a catalytic subunit (MsrP) and a heme-binding subunit (MsrQ).</text>
</comment>
<dbReference type="NCBIfam" id="NF003767">
    <property type="entry name" value="PRK05363.1"/>
    <property type="match status" value="1"/>
</dbReference>
<keyword evidence="2 5" id="KW-0479">Metal-binding</keyword>
<name>A0AAP3V384_9PROT</name>
<dbReference type="GO" id="GO:0030091">
    <property type="term" value="P:protein repair"/>
    <property type="evidence" value="ECO:0007669"/>
    <property type="project" value="UniProtKB-UniRule"/>
</dbReference>
<feature type="binding site" evidence="5">
    <location>
        <position position="175"/>
    </location>
    <ligand>
        <name>Mo-molybdopterin</name>
        <dbReference type="ChEBI" id="CHEBI:71302"/>
    </ligand>
</feature>
<keyword evidence="1 5" id="KW-0500">Molybdenum</keyword>
<evidence type="ECO:0000256" key="2">
    <source>
        <dbReference type="ARBA" id="ARBA00022723"/>
    </source>
</evidence>
<dbReference type="AlphaFoldDB" id="A0AAP3V384"/>
<dbReference type="PANTHER" id="PTHR43032:SF3">
    <property type="entry name" value="PROTEIN-METHIONINE-SULFOXIDE REDUCTASE CATALYTIC SUBUNIT MSRP"/>
    <property type="match status" value="1"/>
</dbReference>
<evidence type="ECO:0000259" key="6">
    <source>
        <dbReference type="Pfam" id="PF00174"/>
    </source>
</evidence>
<reference evidence="7 8" key="1">
    <citation type="submission" date="2023-03" db="EMBL/GenBank/DDBJ databases">
        <title>YIM 152171 draft genome.</title>
        <authorList>
            <person name="Yang Z."/>
        </authorList>
    </citation>
    <scope>NUCLEOTIDE SEQUENCE [LARGE SCALE GENOMIC DNA]</scope>
    <source>
        <strain evidence="7 8">YIM 152171</strain>
    </source>
</reference>
<proteinExistence type="inferred from homology"/>
<feature type="domain" description="Oxidoreductase molybdopterin-binding" evidence="6">
    <location>
        <begin position="101"/>
        <end position="262"/>
    </location>
</feature>
<dbReference type="GO" id="GO:0046872">
    <property type="term" value="F:metal ion binding"/>
    <property type="evidence" value="ECO:0007669"/>
    <property type="project" value="UniProtKB-KW"/>
</dbReference>
<dbReference type="PANTHER" id="PTHR43032">
    <property type="entry name" value="PROTEIN-METHIONINE-SULFOXIDE REDUCTASE"/>
    <property type="match status" value="1"/>
</dbReference>
<dbReference type="GO" id="GO:0016672">
    <property type="term" value="F:oxidoreductase activity, acting on a sulfur group of donors, quinone or similar compound as acceptor"/>
    <property type="evidence" value="ECO:0007669"/>
    <property type="project" value="UniProtKB-UniRule"/>
</dbReference>
<dbReference type="RefSeq" id="WP_327788709.1">
    <property type="nucleotide sequence ID" value="NZ_JARGEQ010000082.1"/>
</dbReference>
<dbReference type="InterPro" id="IPR022867">
    <property type="entry name" value="MsrP"/>
</dbReference>
<comment type="catalytic activity">
    <reaction evidence="5">
        <text>L-methionyl-[protein] + a quinone + H2O = L-methionyl-(R)-S-oxide-[protein] + a quinol</text>
        <dbReference type="Rhea" id="RHEA:51296"/>
        <dbReference type="Rhea" id="RHEA-COMP:12313"/>
        <dbReference type="Rhea" id="RHEA-COMP:12314"/>
        <dbReference type="ChEBI" id="CHEBI:15377"/>
        <dbReference type="ChEBI" id="CHEBI:16044"/>
        <dbReference type="ChEBI" id="CHEBI:24646"/>
        <dbReference type="ChEBI" id="CHEBI:45764"/>
        <dbReference type="ChEBI" id="CHEBI:132124"/>
    </reaction>
</comment>
<evidence type="ECO:0000256" key="5">
    <source>
        <dbReference type="HAMAP-Rule" id="MF_01206"/>
    </source>
</evidence>
<comment type="catalytic activity">
    <reaction evidence="5">
        <text>L-methionyl-[protein] + a quinone + H2O = L-methionyl-(S)-S-oxide-[protein] + a quinol</text>
        <dbReference type="Rhea" id="RHEA:51292"/>
        <dbReference type="Rhea" id="RHEA-COMP:12313"/>
        <dbReference type="Rhea" id="RHEA-COMP:12315"/>
        <dbReference type="ChEBI" id="CHEBI:15377"/>
        <dbReference type="ChEBI" id="CHEBI:16044"/>
        <dbReference type="ChEBI" id="CHEBI:24646"/>
        <dbReference type="ChEBI" id="CHEBI:44120"/>
        <dbReference type="ChEBI" id="CHEBI:132124"/>
    </reaction>
</comment>
<dbReference type="EMBL" id="JARGEQ010000082">
    <property type="protein sequence ID" value="MDF1586292.1"/>
    <property type="molecule type" value="Genomic_DNA"/>
</dbReference>
<comment type="similarity">
    <text evidence="5">Belongs to the MsrP family.</text>
</comment>
<comment type="cofactor">
    <cofactor evidence="5">
        <name>Mo-molybdopterin</name>
        <dbReference type="ChEBI" id="CHEBI:71302"/>
    </cofactor>
    <text evidence="5">Binds 1 Mo-molybdopterin (Mo-MPT) cofactor per subunit.</text>
</comment>
<comment type="function">
    <text evidence="5">Part of the MsrPQ system that repairs oxidized periplasmic proteins containing methionine sulfoxide residues (Met-O), using respiratory chain electrons. Thus protects these proteins from oxidative-stress damage caused by reactive species of oxygen and chlorine generated by the host defense mechanisms. MsrPQ is essential for the maintenance of envelope integrity under bleach stress, rescuing a wide series of structurally unrelated periplasmic proteins from methionine oxidation. The catalytic subunit MsrP is non-stereospecific, being able to reduce both (R-) and (S-) diastereoisomers of methionine sulfoxide.</text>
</comment>
<comment type="caution">
    <text evidence="7">The sequence shown here is derived from an EMBL/GenBank/DDBJ whole genome shotgun (WGS) entry which is preliminary data.</text>
</comment>
<organism evidence="7 8">
    <name type="scientific">Marinimicrococcus flavescens</name>
    <dbReference type="NCBI Taxonomy" id="3031815"/>
    <lineage>
        <taxon>Bacteria</taxon>
        <taxon>Pseudomonadati</taxon>
        <taxon>Pseudomonadota</taxon>
        <taxon>Alphaproteobacteria</taxon>
        <taxon>Geminicoccales</taxon>
        <taxon>Geminicoccaceae</taxon>
        <taxon>Marinimicrococcus</taxon>
    </lineage>
</organism>
<evidence type="ECO:0000256" key="3">
    <source>
        <dbReference type="ARBA" id="ARBA00022729"/>
    </source>
</evidence>
<dbReference type="EC" id="1.8.5.-" evidence="5"/>